<dbReference type="InterPro" id="IPR037069">
    <property type="entry name" value="AcylCoA_DH/ox_N_sf"/>
</dbReference>
<dbReference type="OrthoDB" id="248779at2"/>
<dbReference type="InterPro" id="IPR009100">
    <property type="entry name" value="AcylCoA_DH/oxidase_NM_dom_sf"/>
</dbReference>
<dbReference type="Gene3D" id="1.10.540.10">
    <property type="entry name" value="Acyl-CoA dehydrogenase/oxidase, N-terminal domain"/>
    <property type="match status" value="1"/>
</dbReference>
<feature type="domain" description="Acyl-CoA dehydrogenase/oxidase N-terminal" evidence="1">
    <location>
        <begin position="7"/>
        <end position="114"/>
    </location>
</feature>
<dbReference type="SUPFAM" id="SSF56645">
    <property type="entry name" value="Acyl-CoA dehydrogenase NM domain-like"/>
    <property type="match status" value="1"/>
</dbReference>
<proteinExistence type="predicted"/>
<dbReference type="GO" id="GO:0050660">
    <property type="term" value="F:flavin adenine dinucleotide binding"/>
    <property type="evidence" value="ECO:0007669"/>
    <property type="project" value="InterPro"/>
</dbReference>
<reference evidence="2 3" key="1">
    <citation type="submission" date="2019-02" db="EMBL/GenBank/DDBJ databases">
        <title>Deep-cultivation of Planctomycetes and their phenomic and genomic characterization uncovers novel biology.</title>
        <authorList>
            <person name="Wiegand S."/>
            <person name="Jogler M."/>
            <person name="Boedeker C."/>
            <person name="Pinto D."/>
            <person name="Vollmers J."/>
            <person name="Rivas-Marin E."/>
            <person name="Kohn T."/>
            <person name="Peeters S.H."/>
            <person name="Heuer A."/>
            <person name="Rast P."/>
            <person name="Oberbeckmann S."/>
            <person name="Bunk B."/>
            <person name="Jeske O."/>
            <person name="Meyerdierks A."/>
            <person name="Storesund J.E."/>
            <person name="Kallscheuer N."/>
            <person name="Luecker S."/>
            <person name="Lage O.M."/>
            <person name="Pohl T."/>
            <person name="Merkel B.J."/>
            <person name="Hornburger P."/>
            <person name="Mueller R.-W."/>
            <person name="Bruemmer F."/>
            <person name="Labrenz M."/>
            <person name="Spormann A.M."/>
            <person name="Op den Camp H."/>
            <person name="Overmann J."/>
            <person name="Amann R."/>
            <person name="Jetten M.S.M."/>
            <person name="Mascher T."/>
            <person name="Medema M.H."/>
            <person name="Devos D.P."/>
            <person name="Kaster A.-K."/>
            <person name="Ovreas L."/>
            <person name="Rohde M."/>
            <person name="Galperin M.Y."/>
            <person name="Jogler C."/>
        </authorList>
    </citation>
    <scope>NUCLEOTIDE SEQUENCE [LARGE SCALE GENOMIC DNA]</scope>
    <source>
        <strain evidence="2 3">Q31a</strain>
    </source>
</reference>
<dbReference type="KEGG" id="ahel:Q31a_26380"/>
<dbReference type="PANTHER" id="PTHR43884">
    <property type="entry name" value="ACYL-COA DEHYDROGENASE"/>
    <property type="match status" value="1"/>
</dbReference>
<dbReference type="AlphaFoldDB" id="A0A518G6V5"/>
<keyword evidence="3" id="KW-1185">Reference proteome</keyword>
<name>A0A518G6V5_9BACT</name>
<dbReference type="InterPro" id="IPR046373">
    <property type="entry name" value="Acyl-CoA_Oxase/DH_mid-dom_sf"/>
</dbReference>
<dbReference type="PANTHER" id="PTHR43884:SF12">
    <property type="entry name" value="ISOVALERYL-COA DEHYDROGENASE, MITOCHONDRIAL-RELATED"/>
    <property type="match status" value="1"/>
</dbReference>
<evidence type="ECO:0000313" key="2">
    <source>
        <dbReference type="EMBL" id="QDV24322.1"/>
    </source>
</evidence>
<evidence type="ECO:0000313" key="3">
    <source>
        <dbReference type="Proteomes" id="UP000318017"/>
    </source>
</evidence>
<dbReference type="GO" id="GO:0003995">
    <property type="term" value="F:acyl-CoA dehydrogenase activity"/>
    <property type="evidence" value="ECO:0007669"/>
    <property type="project" value="TreeGrafter"/>
</dbReference>
<organism evidence="2 3">
    <name type="scientific">Aureliella helgolandensis</name>
    <dbReference type="NCBI Taxonomy" id="2527968"/>
    <lineage>
        <taxon>Bacteria</taxon>
        <taxon>Pseudomonadati</taxon>
        <taxon>Planctomycetota</taxon>
        <taxon>Planctomycetia</taxon>
        <taxon>Pirellulales</taxon>
        <taxon>Pirellulaceae</taxon>
        <taxon>Aureliella</taxon>
    </lineage>
</organism>
<gene>
    <name evidence="2" type="primary">soxC</name>
    <name evidence="2" type="ORF">Q31a_26380</name>
</gene>
<accession>A0A518G6V5</accession>
<dbReference type="Gene3D" id="2.40.110.10">
    <property type="entry name" value="Butyryl-CoA Dehydrogenase, subunit A, domain 2"/>
    <property type="match status" value="1"/>
</dbReference>
<dbReference type="EMBL" id="CP036298">
    <property type="protein sequence ID" value="QDV24322.1"/>
    <property type="molecule type" value="Genomic_DNA"/>
</dbReference>
<dbReference type="InterPro" id="IPR013786">
    <property type="entry name" value="AcylCoA_DH/ox_N"/>
</dbReference>
<dbReference type="Proteomes" id="UP000318017">
    <property type="component" value="Chromosome"/>
</dbReference>
<dbReference type="RefSeq" id="WP_145077877.1">
    <property type="nucleotide sequence ID" value="NZ_CP036298.1"/>
</dbReference>
<sequence>MRKLEEQIQLLPSPVQQLCERLASAAGSLDQSAQWPAEQLQWCGEAGVFRWFVPTEFGGEGWSEEDLLTGYLALSQSCLTTTFVLTQWHAACRRIISSPNIQLRRQLLPQLADGSLFATVGISHLTTSRQHVARPVLTATPTQDGAYLLNGFSPWVTSASTAGLLVVGATLEDNTQMICAIPSDRDGLTTHPGEKLVALSSSCTDRVDLKEVRIESDEIVAGPIANVMQANTGGGAGGLQTSTLALGLTVAAVQSIYQQSEQRPELSSIAKKMAKDSSQLLDALRLLTLGAPCQMSAGELRQQANSLVLRSTQAALSAAKGAGFLASHPTGRWAREALFFLVWSCPQPVAAANMCELAQLCD</sequence>
<protein>
    <submittedName>
        <fullName evidence="2">Dibenzothiophene desulfurization enzyme C</fullName>
    </submittedName>
</protein>
<evidence type="ECO:0000259" key="1">
    <source>
        <dbReference type="Pfam" id="PF02771"/>
    </source>
</evidence>
<dbReference type="Pfam" id="PF02771">
    <property type="entry name" value="Acyl-CoA_dh_N"/>
    <property type="match status" value="1"/>
</dbReference>